<keyword evidence="3" id="KW-1185">Reference proteome</keyword>
<proteinExistence type="predicted"/>
<gene>
    <name evidence="2" type="ORF">IMSHALPRED_003025</name>
</gene>
<dbReference type="OrthoDB" id="10399426at2759"/>
<dbReference type="Proteomes" id="UP000664534">
    <property type="component" value="Unassembled WGS sequence"/>
</dbReference>
<sequence length="221" mass="25086">MTIIPVESKVTTTIRAKKCARRHARKKIERQTSERHLANLRLQAFNYNAKQSRRWLRARLLSENRGFVTKEAASQLAKHLEKTESELQHPRIRDTVLTANERWVLSQLELERNAARDKQGYPERVRDWWAAPTMVGKKKRKGKRMGKKQGAMAGEGVSVEGLRDNVGALGLGEREEMAEEMDEEEGGVLVEEEYEGFESPVAMSLVGSVGGDGEKKDEEEL</sequence>
<evidence type="ECO:0000313" key="2">
    <source>
        <dbReference type="EMBL" id="CAF9916270.1"/>
    </source>
</evidence>
<protein>
    <submittedName>
        <fullName evidence="2">Uncharacterized protein</fullName>
    </submittedName>
</protein>
<evidence type="ECO:0000313" key="3">
    <source>
        <dbReference type="Proteomes" id="UP000664534"/>
    </source>
</evidence>
<evidence type="ECO:0000256" key="1">
    <source>
        <dbReference type="SAM" id="MobiDB-lite"/>
    </source>
</evidence>
<accession>A0A8H3ID15</accession>
<feature type="region of interest" description="Disordered" evidence="1">
    <location>
        <begin position="139"/>
        <end position="158"/>
    </location>
</feature>
<reference evidence="2" key="1">
    <citation type="submission" date="2021-03" db="EMBL/GenBank/DDBJ databases">
        <authorList>
            <person name="Tagirdzhanova G."/>
        </authorList>
    </citation>
    <scope>NUCLEOTIDE SEQUENCE</scope>
</reference>
<dbReference type="EMBL" id="CAJPDT010000016">
    <property type="protein sequence ID" value="CAF9916270.1"/>
    <property type="molecule type" value="Genomic_DNA"/>
</dbReference>
<organism evidence="2 3">
    <name type="scientific">Imshaugia aleurites</name>
    <dbReference type="NCBI Taxonomy" id="172621"/>
    <lineage>
        <taxon>Eukaryota</taxon>
        <taxon>Fungi</taxon>
        <taxon>Dikarya</taxon>
        <taxon>Ascomycota</taxon>
        <taxon>Pezizomycotina</taxon>
        <taxon>Lecanoromycetes</taxon>
        <taxon>OSLEUM clade</taxon>
        <taxon>Lecanoromycetidae</taxon>
        <taxon>Lecanorales</taxon>
        <taxon>Lecanorineae</taxon>
        <taxon>Parmeliaceae</taxon>
        <taxon>Imshaugia</taxon>
    </lineage>
</organism>
<comment type="caution">
    <text evidence="2">The sequence shown here is derived from an EMBL/GenBank/DDBJ whole genome shotgun (WGS) entry which is preliminary data.</text>
</comment>
<name>A0A8H3ID15_9LECA</name>
<dbReference type="AlphaFoldDB" id="A0A8H3ID15"/>